<keyword evidence="2" id="KW-1133">Transmembrane helix</keyword>
<dbReference type="AlphaFoldDB" id="Q5U6D7"/>
<organism evidence="3">
    <name type="scientific">Beta vulgaris subsp. vulgaris</name>
    <name type="common">Beet</name>
    <dbReference type="NCBI Taxonomy" id="3555"/>
    <lineage>
        <taxon>Eukaryota</taxon>
        <taxon>Viridiplantae</taxon>
        <taxon>Streptophyta</taxon>
        <taxon>Embryophyta</taxon>
        <taxon>Tracheophyta</taxon>
        <taxon>Spermatophyta</taxon>
        <taxon>Magnoliopsida</taxon>
        <taxon>eudicotyledons</taxon>
        <taxon>Gunneridae</taxon>
        <taxon>Pentapetalae</taxon>
        <taxon>Caryophyllales</taxon>
        <taxon>Chenopodiaceae</taxon>
        <taxon>Betoideae</taxon>
        <taxon>Beta</taxon>
    </lineage>
</organism>
<sequence length="145" mass="16458">MLGDWFLLTLYSCLSMCIGLLSFCYQKAGHDCGKQQRPRTRGRQYKKVWLQKILPTVATAQQDEQPVTECEQPLSERHPLPTGSEHLQNEKAPDLWTTIVQRSSSRAPQQSSLKTATALPVGNSYEQVLSDDFLRMVSFTKGLWV</sequence>
<keyword evidence="2" id="KW-0812">Transmembrane</keyword>
<protein>
    <submittedName>
        <fullName evidence="3">Orf145 protein</fullName>
    </submittedName>
</protein>
<feature type="transmembrane region" description="Helical" evidence="2">
    <location>
        <begin position="6"/>
        <end position="25"/>
    </location>
</feature>
<gene>
    <name evidence="3" type="primary">orf145</name>
</gene>
<keyword evidence="3" id="KW-0496">Mitochondrion</keyword>
<evidence type="ECO:0000313" key="3">
    <source>
        <dbReference type="EMBL" id="BAD66773.1"/>
    </source>
</evidence>
<keyword evidence="2" id="KW-0472">Membrane</keyword>
<feature type="region of interest" description="Disordered" evidence="1">
    <location>
        <begin position="61"/>
        <end position="87"/>
    </location>
</feature>
<evidence type="ECO:0000256" key="2">
    <source>
        <dbReference type="SAM" id="Phobius"/>
    </source>
</evidence>
<name>Q5U6D7_BETVV</name>
<dbReference type="EMBL" id="BA000024">
    <property type="protein sequence ID" value="BAD66729.1"/>
    <property type="molecule type" value="Genomic_DNA"/>
</dbReference>
<dbReference type="EMBL" id="BA000024">
    <property type="protein sequence ID" value="BAD66773.1"/>
    <property type="molecule type" value="Genomic_DNA"/>
</dbReference>
<geneLocation type="mitochondrion" evidence="3"/>
<accession>Q5U6D7</accession>
<proteinExistence type="predicted"/>
<reference evidence="3" key="1">
    <citation type="journal article" date="2004" name="Mol. Genet. Genomics">
        <title>The cytoplasmic male-sterile type and normal type mitochondrial genomes of sugar beet share the same complement of genes of known function but differ in the content of expressed ORFs.</title>
        <authorList>
            <person name="Satoh M."/>
            <person name="Kubo T."/>
            <person name="Nishizawa S."/>
            <person name="Estiati A."/>
            <person name="Itchoda N."/>
            <person name="Mikami T."/>
        </authorList>
    </citation>
    <scope>NUCLEOTIDE SEQUENCE</scope>
</reference>
<evidence type="ECO:0000256" key="1">
    <source>
        <dbReference type="SAM" id="MobiDB-lite"/>
    </source>
</evidence>